<evidence type="ECO:0000313" key="3">
    <source>
        <dbReference type="Proteomes" id="UP001362999"/>
    </source>
</evidence>
<reference evidence="2 3" key="1">
    <citation type="journal article" date="2024" name="J Genomics">
        <title>Draft genome sequencing and assembly of Favolaschia claudopus CIRM-BRFM 2984 isolated from oak limbs.</title>
        <authorList>
            <person name="Navarro D."/>
            <person name="Drula E."/>
            <person name="Chaduli D."/>
            <person name="Cazenave R."/>
            <person name="Ahrendt S."/>
            <person name="Wang J."/>
            <person name="Lipzen A."/>
            <person name="Daum C."/>
            <person name="Barry K."/>
            <person name="Grigoriev I.V."/>
            <person name="Favel A."/>
            <person name="Rosso M.N."/>
            <person name="Martin F."/>
        </authorList>
    </citation>
    <scope>NUCLEOTIDE SEQUENCE [LARGE SCALE GENOMIC DNA]</scope>
    <source>
        <strain evidence="2 3">CIRM-BRFM 2984</strain>
    </source>
</reference>
<evidence type="ECO:0000313" key="2">
    <source>
        <dbReference type="EMBL" id="KAK6992650.1"/>
    </source>
</evidence>
<sequence>MPPAPLIASPCILIMSVHVSCIYCTHASFYPSYCLSLRSSFPTVPDTARRVCDMSHVTGDVPTIIVPRSRPAVLTILTLFATRWLPMNYSSWASRQSRLSIRPRVPMSSNSLL</sequence>
<dbReference type="AlphaFoldDB" id="A0AAV9ZV47"/>
<keyword evidence="3" id="KW-1185">Reference proteome</keyword>
<feature type="chain" id="PRO_5043384712" description="Secreted protein" evidence="1">
    <location>
        <begin position="28"/>
        <end position="113"/>
    </location>
</feature>
<accession>A0AAV9ZV47</accession>
<dbReference type="EMBL" id="JAWWNJ010000108">
    <property type="protein sequence ID" value="KAK6992650.1"/>
    <property type="molecule type" value="Genomic_DNA"/>
</dbReference>
<organism evidence="2 3">
    <name type="scientific">Favolaschia claudopus</name>
    <dbReference type="NCBI Taxonomy" id="2862362"/>
    <lineage>
        <taxon>Eukaryota</taxon>
        <taxon>Fungi</taxon>
        <taxon>Dikarya</taxon>
        <taxon>Basidiomycota</taxon>
        <taxon>Agaricomycotina</taxon>
        <taxon>Agaricomycetes</taxon>
        <taxon>Agaricomycetidae</taxon>
        <taxon>Agaricales</taxon>
        <taxon>Marasmiineae</taxon>
        <taxon>Mycenaceae</taxon>
        <taxon>Favolaschia</taxon>
    </lineage>
</organism>
<protein>
    <recommendedName>
        <fullName evidence="4">Secreted protein</fullName>
    </recommendedName>
</protein>
<feature type="signal peptide" evidence="1">
    <location>
        <begin position="1"/>
        <end position="27"/>
    </location>
</feature>
<proteinExistence type="predicted"/>
<keyword evidence="1" id="KW-0732">Signal</keyword>
<evidence type="ECO:0000256" key="1">
    <source>
        <dbReference type="SAM" id="SignalP"/>
    </source>
</evidence>
<evidence type="ECO:0008006" key="4">
    <source>
        <dbReference type="Google" id="ProtNLM"/>
    </source>
</evidence>
<gene>
    <name evidence="2" type="ORF">R3P38DRAFT_151335</name>
</gene>
<comment type="caution">
    <text evidence="2">The sequence shown here is derived from an EMBL/GenBank/DDBJ whole genome shotgun (WGS) entry which is preliminary data.</text>
</comment>
<name>A0AAV9ZV47_9AGAR</name>
<dbReference type="Proteomes" id="UP001362999">
    <property type="component" value="Unassembled WGS sequence"/>
</dbReference>